<evidence type="ECO:0000313" key="2">
    <source>
        <dbReference type="Proteomes" id="UP000789396"/>
    </source>
</evidence>
<dbReference type="AlphaFoldDB" id="A0A9N9ENB8"/>
<proteinExistence type="predicted"/>
<sequence>MAATIELDELCQKILDATVSMRLKDEDNKNDIATADKIKKFYMLEENENNNILIKKVVEDNIEENYGNREFDVDAL</sequence>
<reference evidence="1" key="1">
    <citation type="submission" date="2021-06" db="EMBL/GenBank/DDBJ databases">
        <authorList>
            <person name="Kallberg Y."/>
            <person name="Tangrot J."/>
            <person name="Rosling A."/>
        </authorList>
    </citation>
    <scope>NUCLEOTIDE SEQUENCE</scope>
    <source>
        <strain evidence="1">IN212</strain>
    </source>
</reference>
<evidence type="ECO:0000313" key="1">
    <source>
        <dbReference type="EMBL" id="CAG8681941.1"/>
    </source>
</evidence>
<dbReference type="EMBL" id="CAJVPZ010017699">
    <property type="protein sequence ID" value="CAG8681941.1"/>
    <property type="molecule type" value="Genomic_DNA"/>
</dbReference>
<dbReference type="Proteomes" id="UP000789396">
    <property type="component" value="Unassembled WGS sequence"/>
</dbReference>
<gene>
    <name evidence="1" type="ORF">RFULGI_LOCUS9652</name>
</gene>
<dbReference type="OrthoDB" id="10362946at2759"/>
<accession>A0A9N9ENB8</accession>
<keyword evidence="2" id="KW-1185">Reference proteome</keyword>
<feature type="non-terminal residue" evidence="1">
    <location>
        <position position="76"/>
    </location>
</feature>
<comment type="caution">
    <text evidence="1">The sequence shown here is derived from an EMBL/GenBank/DDBJ whole genome shotgun (WGS) entry which is preliminary data.</text>
</comment>
<name>A0A9N9ENB8_9GLOM</name>
<organism evidence="1 2">
    <name type="scientific">Racocetra fulgida</name>
    <dbReference type="NCBI Taxonomy" id="60492"/>
    <lineage>
        <taxon>Eukaryota</taxon>
        <taxon>Fungi</taxon>
        <taxon>Fungi incertae sedis</taxon>
        <taxon>Mucoromycota</taxon>
        <taxon>Glomeromycotina</taxon>
        <taxon>Glomeromycetes</taxon>
        <taxon>Diversisporales</taxon>
        <taxon>Gigasporaceae</taxon>
        <taxon>Racocetra</taxon>
    </lineage>
</organism>
<protein>
    <submittedName>
        <fullName evidence="1">2258_t:CDS:1</fullName>
    </submittedName>
</protein>